<dbReference type="Proteomes" id="UP000789390">
    <property type="component" value="Unassembled WGS sequence"/>
</dbReference>
<dbReference type="PANTHER" id="PTHR44156">
    <property type="entry name" value="SUPERNUMERARY LIMBS, ISOFORM B-RELATED"/>
    <property type="match status" value="1"/>
</dbReference>
<feature type="compositionally biased region" description="Polar residues" evidence="1">
    <location>
        <begin position="143"/>
        <end position="160"/>
    </location>
</feature>
<dbReference type="SUPFAM" id="SSF50978">
    <property type="entry name" value="WD40 repeat-like"/>
    <property type="match status" value="1"/>
</dbReference>
<dbReference type="InterPro" id="IPR001680">
    <property type="entry name" value="WD40_rpt"/>
</dbReference>
<sequence length="638" mass="70395">MSVISPTDKLIRKLRKKLRQIENLEFLGRSNLNEEELLKVKQKNATRTELAKILKQVGEAGVVLKPEVNIQQDSTKSIAIQSEFTDIVKTPEKKTAVVTPEKKTPEIKTPEKKAKNETEKNPTSIPLSEVPLQSKKVKPLQDLQVTNNTPPTILSLTVTETMKRPSTEEAASSASPESSPARSSQTKKPKAEIPVVQESKKTKPNMNKETKKESPAKKAWHETPFLLNILESHNDIVWLKSLMREQKEQRKRAQFERNSSARLSECPTLRDTLVQLWCAKTGSALMNLRGHTNTVTCVSLLSVEESKNLGAALSGIVGEEGGPRLAFSSSSDCCLKLWNLENGSALRSIYTFNPVTAHCYLPAQQYCVVGSEGGKLEIYSFLEENTHALFSIKTFESSVSYIKLQGDNLICSSLDGFISVWSLKGLELCRLFKSDDLVSETGVRIYSRPILSLAVNSSHSSIFYGDEGASVKMLTWKTGFVKKLRNHVHDFGITNAICATKSFLLSSSIDLDTGNSSVNLRSLPDCNYLGTLNITGVGRIVCLAATEDQTDQSLRLVVGGAKLLLLETRGIGCRRSPKKDSVLKPQLINELNLPVGDSEDDFSSSSDEEIEQDQDELANSDESVETLESAQSSWCAIL</sequence>
<evidence type="ECO:0000313" key="2">
    <source>
        <dbReference type="EMBL" id="CAH0112126.1"/>
    </source>
</evidence>
<protein>
    <submittedName>
        <fullName evidence="2">Uncharacterized protein</fullName>
    </submittedName>
</protein>
<proteinExistence type="predicted"/>
<organism evidence="2 3">
    <name type="scientific">Daphnia galeata</name>
    <dbReference type="NCBI Taxonomy" id="27404"/>
    <lineage>
        <taxon>Eukaryota</taxon>
        <taxon>Metazoa</taxon>
        <taxon>Ecdysozoa</taxon>
        <taxon>Arthropoda</taxon>
        <taxon>Crustacea</taxon>
        <taxon>Branchiopoda</taxon>
        <taxon>Diplostraca</taxon>
        <taxon>Cladocera</taxon>
        <taxon>Anomopoda</taxon>
        <taxon>Daphniidae</taxon>
        <taxon>Daphnia</taxon>
    </lineage>
</organism>
<evidence type="ECO:0000313" key="3">
    <source>
        <dbReference type="Proteomes" id="UP000789390"/>
    </source>
</evidence>
<feature type="compositionally biased region" description="Basic and acidic residues" evidence="1">
    <location>
        <begin position="198"/>
        <end position="218"/>
    </location>
</feature>
<dbReference type="InterPro" id="IPR015943">
    <property type="entry name" value="WD40/YVTN_repeat-like_dom_sf"/>
</dbReference>
<feature type="compositionally biased region" description="Acidic residues" evidence="1">
    <location>
        <begin position="597"/>
        <end position="625"/>
    </location>
</feature>
<feature type="region of interest" description="Disordered" evidence="1">
    <location>
        <begin position="95"/>
        <end position="218"/>
    </location>
</feature>
<dbReference type="EMBL" id="CAKKLH010000323">
    <property type="protein sequence ID" value="CAH0112126.1"/>
    <property type="molecule type" value="Genomic_DNA"/>
</dbReference>
<dbReference type="AlphaFoldDB" id="A0A8J2S7I1"/>
<gene>
    <name evidence="2" type="ORF">DGAL_LOCUS15838</name>
</gene>
<reference evidence="2" key="1">
    <citation type="submission" date="2021-11" db="EMBL/GenBank/DDBJ databases">
        <authorList>
            <person name="Schell T."/>
        </authorList>
    </citation>
    <scope>NUCLEOTIDE SEQUENCE</scope>
    <source>
        <strain evidence="2">M5</strain>
    </source>
</reference>
<comment type="caution">
    <text evidence="2">The sequence shown here is derived from an EMBL/GenBank/DDBJ whole genome shotgun (WGS) entry which is preliminary data.</text>
</comment>
<feature type="compositionally biased region" description="Low complexity" evidence="1">
    <location>
        <begin position="168"/>
        <end position="184"/>
    </location>
</feature>
<dbReference type="OrthoDB" id="190105at2759"/>
<feature type="region of interest" description="Disordered" evidence="1">
    <location>
        <begin position="595"/>
        <end position="638"/>
    </location>
</feature>
<feature type="compositionally biased region" description="Basic and acidic residues" evidence="1">
    <location>
        <begin position="95"/>
        <end position="120"/>
    </location>
</feature>
<dbReference type="SMART" id="SM00320">
    <property type="entry name" value="WD40"/>
    <property type="match status" value="3"/>
</dbReference>
<evidence type="ECO:0000256" key="1">
    <source>
        <dbReference type="SAM" id="MobiDB-lite"/>
    </source>
</evidence>
<feature type="compositionally biased region" description="Polar residues" evidence="1">
    <location>
        <begin position="626"/>
        <end position="638"/>
    </location>
</feature>
<dbReference type="InterPro" id="IPR053299">
    <property type="entry name" value="ASTRA_WD_repeat"/>
</dbReference>
<keyword evidence="3" id="KW-1185">Reference proteome</keyword>
<accession>A0A8J2S7I1</accession>
<dbReference type="InterPro" id="IPR036322">
    <property type="entry name" value="WD40_repeat_dom_sf"/>
</dbReference>
<name>A0A8J2S7I1_9CRUS</name>
<dbReference type="Gene3D" id="2.130.10.10">
    <property type="entry name" value="YVTN repeat-like/Quinoprotein amine dehydrogenase"/>
    <property type="match status" value="1"/>
</dbReference>